<evidence type="ECO:0000313" key="2">
    <source>
        <dbReference type="Proteomes" id="UP000193862"/>
    </source>
</evidence>
<evidence type="ECO:0008006" key="3">
    <source>
        <dbReference type="Google" id="ProtNLM"/>
    </source>
</evidence>
<evidence type="ECO:0000313" key="1">
    <source>
        <dbReference type="EMBL" id="SLN59466.1"/>
    </source>
</evidence>
<dbReference type="RefSeq" id="WP_085837369.1">
    <property type="nucleotide sequence ID" value="NZ_FWFS01000010.1"/>
</dbReference>
<gene>
    <name evidence="1" type="ORF">AQS8620_02652</name>
</gene>
<organism evidence="1 2">
    <name type="scientific">Aquimixticola soesokkakensis</name>
    <dbReference type="NCBI Taxonomy" id="1519096"/>
    <lineage>
        <taxon>Bacteria</taxon>
        <taxon>Pseudomonadati</taxon>
        <taxon>Pseudomonadota</taxon>
        <taxon>Alphaproteobacteria</taxon>
        <taxon>Rhodobacterales</taxon>
        <taxon>Paracoccaceae</taxon>
        <taxon>Aquimixticola</taxon>
    </lineage>
</organism>
<dbReference type="Proteomes" id="UP000193862">
    <property type="component" value="Unassembled WGS sequence"/>
</dbReference>
<dbReference type="EMBL" id="FWFS01000010">
    <property type="protein sequence ID" value="SLN59466.1"/>
    <property type="molecule type" value="Genomic_DNA"/>
</dbReference>
<protein>
    <recommendedName>
        <fullName evidence="3">Pentapeptide repeats (8 copies)</fullName>
    </recommendedName>
</protein>
<reference evidence="1 2" key="1">
    <citation type="submission" date="2017-03" db="EMBL/GenBank/DDBJ databases">
        <authorList>
            <person name="Afonso C.L."/>
            <person name="Miller P.J."/>
            <person name="Scott M.A."/>
            <person name="Spackman E."/>
            <person name="Goraichik I."/>
            <person name="Dimitrov K.M."/>
            <person name="Suarez D.L."/>
            <person name="Swayne D.E."/>
        </authorList>
    </citation>
    <scope>NUCLEOTIDE SEQUENCE [LARGE SCALE GENOMIC DNA]</scope>
    <source>
        <strain evidence="1 2">CECT 8620</strain>
    </source>
</reference>
<keyword evidence="2" id="KW-1185">Reference proteome</keyword>
<dbReference type="AlphaFoldDB" id="A0A1Y5TAR6"/>
<sequence>MTTVPLPLPALAADCAACTALCCLSLALDRGDQFAIDKPAGLPCPNLEGFACGIHDKLATAGFAGCIRYDCAGAGQRVSAFFNRDWRRDPKVTRDIMEAFRLMRDIHDTLQILDHAAKLALSDSERSALAAELANVNRPWEIIGLDPLEVAQACAQARSFVVTLRHHFPR</sequence>
<dbReference type="OrthoDB" id="154708at2"/>
<proteinExistence type="predicted"/>
<accession>A0A1Y5TAR6</accession>
<name>A0A1Y5TAR6_9RHOB</name>